<dbReference type="Proteomes" id="UP000728032">
    <property type="component" value="Unassembled WGS sequence"/>
</dbReference>
<accession>A0A7R9QHS0</accession>
<dbReference type="AlphaFoldDB" id="A0A7R9QHS0"/>
<dbReference type="EMBL" id="OC917117">
    <property type="protein sequence ID" value="CAD7646203.1"/>
    <property type="molecule type" value="Genomic_DNA"/>
</dbReference>
<dbReference type="OrthoDB" id="10264196at2759"/>
<dbReference type="SUPFAM" id="SSF51419">
    <property type="entry name" value="PLP-binding barrel"/>
    <property type="match status" value="1"/>
</dbReference>
<evidence type="ECO:0000313" key="2">
    <source>
        <dbReference type="EMBL" id="CAD7646203.1"/>
    </source>
</evidence>
<evidence type="ECO:0000256" key="1">
    <source>
        <dbReference type="ARBA" id="ARBA00022898"/>
    </source>
</evidence>
<keyword evidence="3" id="KW-1185">Reference proteome</keyword>
<dbReference type="InterPro" id="IPR011078">
    <property type="entry name" value="PyrdxlP_homeostasis"/>
</dbReference>
<gene>
    <name evidence="2" type="ORF">ONB1V03_LOCUS5606</name>
</gene>
<dbReference type="EMBL" id="CAJPVJ010002292">
    <property type="protein sequence ID" value="CAG2166077.1"/>
    <property type="molecule type" value="Genomic_DNA"/>
</dbReference>
<keyword evidence="1" id="KW-0663">Pyridoxal phosphate</keyword>
<reference evidence="2" key="1">
    <citation type="submission" date="2020-11" db="EMBL/GenBank/DDBJ databases">
        <authorList>
            <person name="Tran Van P."/>
        </authorList>
    </citation>
    <scope>NUCLEOTIDE SEQUENCE</scope>
</reference>
<name>A0A7R9QHS0_9ACAR</name>
<protein>
    <submittedName>
        <fullName evidence="2">Uncharacterized protein</fullName>
    </submittedName>
</protein>
<dbReference type="GO" id="GO:0030170">
    <property type="term" value="F:pyridoxal phosphate binding"/>
    <property type="evidence" value="ECO:0007669"/>
    <property type="project" value="InterPro"/>
</dbReference>
<dbReference type="InterPro" id="IPR029066">
    <property type="entry name" value="PLP-binding_barrel"/>
</dbReference>
<proteinExistence type="predicted"/>
<organism evidence="2">
    <name type="scientific">Oppiella nova</name>
    <dbReference type="NCBI Taxonomy" id="334625"/>
    <lineage>
        <taxon>Eukaryota</taxon>
        <taxon>Metazoa</taxon>
        <taxon>Ecdysozoa</taxon>
        <taxon>Arthropoda</taxon>
        <taxon>Chelicerata</taxon>
        <taxon>Arachnida</taxon>
        <taxon>Acari</taxon>
        <taxon>Acariformes</taxon>
        <taxon>Sarcoptiformes</taxon>
        <taxon>Oribatida</taxon>
        <taxon>Brachypylina</taxon>
        <taxon>Oppioidea</taxon>
        <taxon>Oppiidae</taxon>
        <taxon>Oppiella</taxon>
    </lineage>
</organism>
<evidence type="ECO:0000313" key="3">
    <source>
        <dbReference type="Proteomes" id="UP000728032"/>
    </source>
</evidence>
<dbReference type="PANTHER" id="PTHR10146">
    <property type="entry name" value="PROLINE SYNTHETASE CO-TRANSCRIBED BACTERIAL HOMOLOG PROTEIN"/>
    <property type="match status" value="1"/>
</dbReference>
<dbReference type="Gene3D" id="3.20.20.10">
    <property type="entry name" value="Alanine racemase"/>
    <property type="match status" value="1"/>
</dbReference>
<dbReference type="PANTHER" id="PTHR10146:SF14">
    <property type="entry name" value="PYRIDOXAL PHOSPHATE HOMEOSTASIS PROTEIN"/>
    <property type="match status" value="1"/>
</dbReference>
<feature type="non-terminal residue" evidence="2">
    <location>
        <position position="65"/>
    </location>
</feature>
<sequence>MGSQEKAVQLVTASKTQSVDKIVEAYRCGQRVFGENYVQELSVKSVDPLIAEMCPDIEWRLIGHI</sequence>